<protein>
    <recommendedName>
        <fullName evidence="4">Polymerase</fullName>
    </recommendedName>
</protein>
<organism evidence="2 3">
    <name type="scientific">Levilactobacillus fujinensis</name>
    <dbReference type="NCBI Taxonomy" id="2486024"/>
    <lineage>
        <taxon>Bacteria</taxon>
        <taxon>Bacillati</taxon>
        <taxon>Bacillota</taxon>
        <taxon>Bacilli</taxon>
        <taxon>Lactobacillales</taxon>
        <taxon>Lactobacillaceae</taxon>
        <taxon>Levilactobacillus</taxon>
    </lineage>
</organism>
<reference evidence="3" key="1">
    <citation type="journal article" date="2019" name="Int. J. Syst. Evol. Microbiol.">
        <title>The Global Catalogue of Microorganisms (GCM) 10K type strain sequencing project: providing services to taxonomists for standard genome sequencing and annotation.</title>
        <authorList>
            <consortium name="The Broad Institute Genomics Platform"/>
            <consortium name="The Broad Institute Genome Sequencing Center for Infectious Disease"/>
            <person name="Wu L."/>
            <person name="Ma J."/>
        </authorList>
    </citation>
    <scope>NUCLEOTIDE SEQUENCE [LARGE SCALE GENOMIC DNA]</scope>
    <source>
        <strain evidence="3">CCM 8908</strain>
    </source>
</reference>
<evidence type="ECO:0000313" key="2">
    <source>
        <dbReference type="EMBL" id="MFC6260646.1"/>
    </source>
</evidence>
<keyword evidence="1" id="KW-0812">Transmembrane</keyword>
<keyword evidence="1" id="KW-0472">Membrane</keyword>
<proteinExistence type="predicted"/>
<comment type="caution">
    <text evidence="2">The sequence shown here is derived from an EMBL/GenBank/DDBJ whole genome shotgun (WGS) entry which is preliminary data.</text>
</comment>
<feature type="transmembrane region" description="Helical" evidence="1">
    <location>
        <begin position="113"/>
        <end position="134"/>
    </location>
</feature>
<feature type="transmembrane region" description="Helical" evidence="1">
    <location>
        <begin position="313"/>
        <end position="333"/>
    </location>
</feature>
<sequence>MTSHVRGRELNWSLGAYYLGTFIYIIYTFLQTTLFSTLVPNALFSMAKYICLALFIIRILTNKYIDKQLLIILSGLLMSILIYQSSGDTSIIVLMTFLLSSFNCKLRDVVRIYFWIALVLSVVTIASSLVGVLSNYHYLVNGSTRYALGFLYTTDFAAHIFYLCLTYVYVRGKNLRNVELLIPIVLAALVFLFTRAKLDTLLLFLVLLAAIDYRRLSNLQMKKFNRWLYLFPVFMAFLSVVLSWLFSPTNSIFVKLDSIFTHRLAMGHLALYEYPIRWFGQYISQQGSGGLTFPTGLTPDGINLSYFFIDSSYIKMLLGFGVVFLVFYLSGMINAIRFNVEHQEYLLPLVLGIICISSIIDHHLLDIAYNPFVICVLANNIEDGVRE</sequence>
<feature type="transmembrane region" description="Helical" evidence="1">
    <location>
        <begin position="12"/>
        <end position="30"/>
    </location>
</feature>
<feature type="transmembrane region" description="Helical" evidence="1">
    <location>
        <begin position="345"/>
        <end position="365"/>
    </location>
</feature>
<dbReference type="Proteomes" id="UP001596283">
    <property type="component" value="Unassembled WGS sequence"/>
</dbReference>
<dbReference type="RefSeq" id="WP_125687695.1">
    <property type="nucleotide sequence ID" value="NZ_JBHSSI010000035.1"/>
</dbReference>
<feature type="transmembrane region" description="Helical" evidence="1">
    <location>
        <begin position="68"/>
        <end position="84"/>
    </location>
</feature>
<evidence type="ECO:0000313" key="3">
    <source>
        <dbReference type="Proteomes" id="UP001596283"/>
    </source>
</evidence>
<feature type="transmembrane region" description="Helical" evidence="1">
    <location>
        <begin position="42"/>
        <end position="61"/>
    </location>
</feature>
<feature type="transmembrane region" description="Helical" evidence="1">
    <location>
        <begin position="146"/>
        <end position="170"/>
    </location>
</feature>
<gene>
    <name evidence="2" type="ORF">ACFP1C_06740</name>
</gene>
<keyword evidence="1" id="KW-1133">Transmembrane helix</keyword>
<name>A0ABW1TF95_9LACO</name>
<feature type="transmembrane region" description="Helical" evidence="1">
    <location>
        <begin position="228"/>
        <end position="246"/>
    </location>
</feature>
<keyword evidence="3" id="KW-1185">Reference proteome</keyword>
<accession>A0ABW1TF95</accession>
<dbReference type="EMBL" id="JBHSSI010000035">
    <property type="protein sequence ID" value="MFC6260646.1"/>
    <property type="molecule type" value="Genomic_DNA"/>
</dbReference>
<evidence type="ECO:0000256" key="1">
    <source>
        <dbReference type="SAM" id="Phobius"/>
    </source>
</evidence>
<evidence type="ECO:0008006" key="4">
    <source>
        <dbReference type="Google" id="ProtNLM"/>
    </source>
</evidence>